<evidence type="ECO:0000256" key="1">
    <source>
        <dbReference type="ARBA" id="ARBA00006484"/>
    </source>
</evidence>
<accession>A0ABW5LVU7</accession>
<dbReference type="Proteomes" id="UP001597508">
    <property type="component" value="Unassembled WGS sequence"/>
</dbReference>
<keyword evidence="2" id="KW-0560">Oxidoreductase</keyword>
<dbReference type="SUPFAM" id="SSF51735">
    <property type="entry name" value="NAD(P)-binding Rossmann-fold domains"/>
    <property type="match status" value="1"/>
</dbReference>
<protein>
    <submittedName>
        <fullName evidence="3">SDR family NAD(P)-dependent oxidoreductase</fullName>
    </submittedName>
</protein>
<dbReference type="RefSeq" id="WP_379667426.1">
    <property type="nucleotide sequence ID" value="NZ_JBHULH010000012.1"/>
</dbReference>
<dbReference type="PANTHER" id="PTHR24320">
    <property type="entry name" value="RETINOL DEHYDROGENASE"/>
    <property type="match status" value="1"/>
</dbReference>
<comment type="similarity">
    <text evidence="1">Belongs to the short-chain dehydrogenases/reductases (SDR) family.</text>
</comment>
<evidence type="ECO:0000313" key="4">
    <source>
        <dbReference type="Proteomes" id="UP001597508"/>
    </source>
</evidence>
<evidence type="ECO:0000256" key="2">
    <source>
        <dbReference type="ARBA" id="ARBA00023002"/>
    </source>
</evidence>
<dbReference type="InterPro" id="IPR002347">
    <property type="entry name" value="SDR_fam"/>
</dbReference>
<reference evidence="4" key="1">
    <citation type="journal article" date="2019" name="Int. J. Syst. Evol. Microbiol.">
        <title>The Global Catalogue of Microorganisms (GCM) 10K type strain sequencing project: providing services to taxonomists for standard genome sequencing and annotation.</title>
        <authorList>
            <consortium name="The Broad Institute Genomics Platform"/>
            <consortium name="The Broad Institute Genome Sequencing Center for Infectious Disease"/>
            <person name="Wu L."/>
            <person name="Ma J."/>
        </authorList>
    </citation>
    <scope>NUCLEOTIDE SEQUENCE [LARGE SCALE GENOMIC DNA]</scope>
    <source>
        <strain evidence="4">KCTC 52127</strain>
    </source>
</reference>
<evidence type="ECO:0000313" key="3">
    <source>
        <dbReference type="EMBL" id="MFD2568719.1"/>
    </source>
</evidence>
<proteinExistence type="inferred from homology"/>
<sequence length="307" mass="33699">MNKTIMITGANAGIGKDTARQLALIKETEKIYLACRNMIKAQAAKRFLEELTGRNIFEITIMDVSNPSSVKKAVAGLQEPIDALIMNAGGIGGKTPEKLTKEGVTTITAANLLGHVVLVDELLKANKLKKVALFASSEAARGIKQTGMKRPDLQTSSADEFAKVFDGSFFGQKFDAMQVYGVIKYGGTLWMSSMARKYPNIKFISMSPGGTRGTEGMNDLPFVKRILFKYIGMPIFMPLMGLSHKLEKGAQRFVDGINNKSYKSGVFYASKENVLTGPVVDQSLIFQDLNNTQYQDNAYEAIHRFIA</sequence>
<gene>
    <name evidence="3" type="ORF">ACFSRZ_15190</name>
</gene>
<keyword evidence="4" id="KW-1185">Reference proteome</keyword>
<dbReference type="InterPro" id="IPR036291">
    <property type="entry name" value="NAD(P)-bd_dom_sf"/>
</dbReference>
<dbReference type="PANTHER" id="PTHR24320:SF148">
    <property type="entry name" value="NAD(P)-BINDING ROSSMANN-FOLD SUPERFAMILY PROTEIN"/>
    <property type="match status" value="1"/>
</dbReference>
<comment type="caution">
    <text evidence="3">The sequence shown here is derived from an EMBL/GenBank/DDBJ whole genome shotgun (WGS) entry which is preliminary data.</text>
</comment>
<dbReference type="Pfam" id="PF00106">
    <property type="entry name" value="adh_short"/>
    <property type="match status" value="1"/>
</dbReference>
<dbReference type="EMBL" id="JBHULH010000012">
    <property type="protein sequence ID" value="MFD2568719.1"/>
    <property type="molecule type" value="Genomic_DNA"/>
</dbReference>
<name>A0ABW5LVU7_9FLAO</name>
<dbReference type="Gene3D" id="3.40.50.720">
    <property type="entry name" value="NAD(P)-binding Rossmann-like Domain"/>
    <property type="match status" value="1"/>
</dbReference>
<organism evidence="3 4">
    <name type="scientific">Pseudotenacibaculum haliotis</name>
    <dbReference type="NCBI Taxonomy" id="1862138"/>
    <lineage>
        <taxon>Bacteria</taxon>
        <taxon>Pseudomonadati</taxon>
        <taxon>Bacteroidota</taxon>
        <taxon>Flavobacteriia</taxon>
        <taxon>Flavobacteriales</taxon>
        <taxon>Flavobacteriaceae</taxon>
        <taxon>Pseudotenacibaculum</taxon>
    </lineage>
</organism>